<accession>A0A699I8Q4</accession>
<dbReference type="AlphaFoldDB" id="A0A699I8Q4"/>
<sequence>MERLMTRKVFVVSIVLRRMFIYYRSFYYVEIVGTNERELKKERRKQCYQEVAGRSRLRKREDDTTRWKNFRDRVDIYAVMKGHKNGWTRF</sequence>
<protein>
    <submittedName>
        <fullName evidence="1">Uncharacterized protein</fullName>
    </submittedName>
</protein>
<name>A0A699I8Q4_TANCI</name>
<proteinExistence type="predicted"/>
<comment type="caution">
    <text evidence="1">The sequence shown here is derived from an EMBL/GenBank/DDBJ whole genome shotgun (WGS) entry which is preliminary data.</text>
</comment>
<evidence type="ECO:0000313" key="1">
    <source>
        <dbReference type="EMBL" id="GEZ19753.1"/>
    </source>
</evidence>
<gene>
    <name evidence="1" type="ORF">Tci_491726</name>
</gene>
<dbReference type="EMBL" id="BKCJ010251295">
    <property type="protein sequence ID" value="GEZ19753.1"/>
    <property type="molecule type" value="Genomic_DNA"/>
</dbReference>
<organism evidence="1">
    <name type="scientific">Tanacetum cinerariifolium</name>
    <name type="common">Dalmatian daisy</name>
    <name type="synonym">Chrysanthemum cinerariifolium</name>
    <dbReference type="NCBI Taxonomy" id="118510"/>
    <lineage>
        <taxon>Eukaryota</taxon>
        <taxon>Viridiplantae</taxon>
        <taxon>Streptophyta</taxon>
        <taxon>Embryophyta</taxon>
        <taxon>Tracheophyta</taxon>
        <taxon>Spermatophyta</taxon>
        <taxon>Magnoliopsida</taxon>
        <taxon>eudicotyledons</taxon>
        <taxon>Gunneridae</taxon>
        <taxon>Pentapetalae</taxon>
        <taxon>asterids</taxon>
        <taxon>campanulids</taxon>
        <taxon>Asterales</taxon>
        <taxon>Asteraceae</taxon>
        <taxon>Asteroideae</taxon>
        <taxon>Anthemideae</taxon>
        <taxon>Anthemidinae</taxon>
        <taxon>Tanacetum</taxon>
    </lineage>
</organism>
<reference evidence="1" key="1">
    <citation type="journal article" date="2019" name="Sci. Rep.">
        <title>Draft genome of Tanacetum cinerariifolium, the natural source of mosquito coil.</title>
        <authorList>
            <person name="Yamashiro T."/>
            <person name="Shiraishi A."/>
            <person name="Satake H."/>
            <person name="Nakayama K."/>
        </authorList>
    </citation>
    <scope>NUCLEOTIDE SEQUENCE</scope>
</reference>